<dbReference type="Gene3D" id="3.60.15.10">
    <property type="entry name" value="Ribonuclease Z/Hydroxyacylglutathione hydrolase-like"/>
    <property type="match status" value="1"/>
</dbReference>
<evidence type="ECO:0000313" key="3">
    <source>
        <dbReference type="Proteomes" id="UP001178281"/>
    </source>
</evidence>
<dbReference type="AlphaFoldDB" id="A0AA90NGX0"/>
<dbReference type="RefSeq" id="WP_220657793.1">
    <property type="nucleotide sequence ID" value="NZ_BAAAII010000004.1"/>
</dbReference>
<feature type="domain" description="Metallo-beta-lactamase" evidence="1">
    <location>
        <begin position="7"/>
        <end position="178"/>
    </location>
</feature>
<comment type="caution">
    <text evidence="2">The sequence shown here is derived from an EMBL/GenBank/DDBJ whole genome shotgun (WGS) entry which is preliminary data.</text>
</comment>
<dbReference type="EMBL" id="JAUTIX010000003">
    <property type="protein sequence ID" value="MDP0398264.1"/>
    <property type="molecule type" value="Genomic_DNA"/>
</dbReference>
<dbReference type="InterPro" id="IPR050114">
    <property type="entry name" value="UPF0173_UPF0282_UlaG_hydrolase"/>
</dbReference>
<name>A0AA90NGX0_9ACTN</name>
<protein>
    <submittedName>
        <fullName evidence="2">MBL fold metallo-hydrolase</fullName>
    </submittedName>
</protein>
<organism evidence="2 3">
    <name type="scientific">Tsukamurella strandjordii</name>
    <dbReference type="NCBI Taxonomy" id="147577"/>
    <lineage>
        <taxon>Bacteria</taxon>
        <taxon>Bacillati</taxon>
        <taxon>Actinomycetota</taxon>
        <taxon>Actinomycetes</taxon>
        <taxon>Mycobacteriales</taxon>
        <taxon>Tsukamurellaceae</taxon>
        <taxon>Tsukamurella</taxon>
    </lineage>
</organism>
<gene>
    <name evidence="2" type="ORF">Q7X28_10035</name>
</gene>
<proteinExistence type="predicted"/>
<dbReference type="InterPro" id="IPR036866">
    <property type="entry name" value="RibonucZ/Hydroxyglut_hydro"/>
</dbReference>
<dbReference type="SMART" id="SM00849">
    <property type="entry name" value="Lactamase_B"/>
    <property type="match status" value="1"/>
</dbReference>
<sequence>MRLTHFRHSCVLVEMSDTRVLFDPGNFSHGFEGITGLDAIVVTHQHPDHIDPARIDALVDANPEAQLFADPTTAAQRGGRWIAAVAGHDYGIGNLIARAVGGKHAIIHPDVPQIDNTSFLLGDETRPGRFYHPGDALYVPEDVHVEVLGLPVSAPWSKISETVDFFRAVAPTVAVPIHDALQSAEGDAIYGGRLTDMRPDGAEVVRVATEATAEF</sequence>
<dbReference type="Proteomes" id="UP001178281">
    <property type="component" value="Unassembled WGS sequence"/>
</dbReference>
<dbReference type="SUPFAM" id="SSF56281">
    <property type="entry name" value="Metallo-hydrolase/oxidoreductase"/>
    <property type="match status" value="1"/>
</dbReference>
<dbReference type="PANTHER" id="PTHR43546:SF3">
    <property type="entry name" value="UPF0173 METAL-DEPENDENT HYDROLASE MJ1163"/>
    <property type="match status" value="1"/>
</dbReference>
<reference evidence="2" key="1">
    <citation type="submission" date="2023-08" db="EMBL/GenBank/DDBJ databases">
        <title>The draft genome of Tsukamurella strandjordii strain 050030.</title>
        <authorList>
            <person name="Zhao F."/>
            <person name="Feng Y."/>
            <person name="Zong Z."/>
        </authorList>
    </citation>
    <scope>NUCLEOTIDE SEQUENCE</scope>
    <source>
        <strain evidence="2">050030</strain>
    </source>
</reference>
<dbReference type="PANTHER" id="PTHR43546">
    <property type="entry name" value="UPF0173 METAL-DEPENDENT HYDROLASE MJ1163-RELATED"/>
    <property type="match status" value="1"/>
</dbReference>
<evidence type="ECO:0000259" key="1">
    <source>
        <dbReference type="SMART" id="SM00849"/>
    </source>
</evidence>
<accession>A0AA90NGX0</accession>
<dbReference type="Pfam" id="PF13483">
    <property type="entry name" value="Lactamase_B_3"/>
    <property type="match status" value="1"/>
</dbReference>
<dbReference type="InterPro" id="IPR001279">
    <property type="entry name" value="Metallo-B-lactamas"/>
</dbReference>
<keyword evidence="3" id="KW-1185">Reference proteome</keyword>
<evidence type="ECO:0000313" key="2">
    <source>
        <dbReference type="EMBL" id="MDP0398264.1"/>
    </source>
</evidence>